<dbReference type="Proteomes" id="UP000078046">
    <property type="component" value="Unassembled WGS sequence"/>
</dbReference>
<comment type="caution">
    <text evidence="1">The sequence shown here is derived from an EMBL/GenBank/DDBJ whole genome shotgun (WGS) entry which is preliminary data.</text>
</comment>
<proteinExistence type="predicted"/>
<gene>
    <name evidence="1" type="ORF">A3Q56_05320</name>
</gene>
<dbReference type="EMBL" id="LWCA01000788">
    <property type="protein sequence ID" value="OAF66941.1"/>
    <property type="molecule type" value="Genomic_DNA"/>
</dbReference>
<sequence>MYQNNNSDLMLKCSTLANIFKHNMENLRPKLEPLKGKITNIKLVNSKNQKYVRQRTLRPLDTTKLKCYCKTNYVMSCIHRPIHILPNQINFKTENTKVNNCKRKNGNICTLYINKDKKNKNYLYNNYYTSEIKLKCPRNSPTFNVHQYNFEAEFERLSVSCYCQIARLY</sequence>
<reference evidence="1 2" key="1">
    <citation type="submission" date="2016-04" db="EMBL/GenBank/DDBJ databases">
        <title>The genome of Intoshia linei affirms orthonectids as highly simplified spiralians.</title>
        <authorList>
            <person name="Mikhailov K.V."/>
            <person name="Slusarev G.S."/>
            <person name="Nikitin M.A."/>
            <person name="Logacheva M.D."/>
            <person name="Penin A."/>
            <person name="Aleoshin V."/>
            <person name="Panchin Y.V."/>
        </authorList>
    </citation>
    <scope>NUCLEOTIDE SEQUENCE [LARGE SCALE GENOMIC DNA]</scope>
    <source>
        <strain evidence="1">Intl2013</strain>
        <tissue evidence="1">Whole animal</tissue>
    </source>
</reference>
<keyword evidence="2" id="KW-1185">Reference proteome</keyword>
<name>A0A177AZZ2_9BILA</name>
<accession>A0A177AZZ2</accession>
<dbReference type="AlphaFoldDB" id="A0A177AZZ2"/>
<evidence type="ECO:0000313" key="2">
    <source>
        <dbReference type="Proteomes" id="UP000078046"/>
    </source>
</evidence>
<organism evidence="1 2">
    <name type="scientific">Intoshia linei</name>
    <dbReference type="NCBI Taxonomy" id="1819745"/>
    <lineage>
        <taxon>Eukaryota</taxon>
        <taxon>Metazoa</taxon>
        <taxon>Spiralia</taxon>
        <taxon>Lophotrochozoa</taxon>
        <taxon>Mesozoa</taxon>
        <taxon>Orthonectida</taxon>
        <taxon>Rhopaluridae</taxon>
        <taxon>Intoshia</taxon>
    </lineage>
</organism>
<protein>
    <submittedName>
        <fullName evidence="1">Uncharacterized protein</fullName>
    </submittedName>
</protein>
<evidence type="ECO:0000313" key="1">
    <source>
        <dbReference type="EMBL" id="OAF66941.1"/>
    </source>
</evidence>